<evidence type="ECO:0000259" key="6">
    <source>
        <dbReference type="Pfam" id="PF21173"/>
    </source>
</evidence>
<keyword evidence="8" id="KW-1185">Reference proteome</keyword>
<feature type="zinc finger region" description="dksA C4-type" evidence="4">
    <location>
        <begin position="81"/>
        <end position="105"/>
    </location>
</feature>
<dbReference type="PANTHER" id="PTHR33823">
    <property type="entry name" value="RNA POLYMERASE-BINDING TRANSCRIPTION FACTOR DKSA-RELATED"/>
    <property type="match status" value="1"/>
</dbReference>
<dbReference type="Gene3D" id="1.20.120.910">
    <property type="entry name" value="DksA, coiled-coil domain"/>
    <property type="match status" value="1"/>
</dbReference>
<comment type="caution">
    <text evidence="7">The sequence shown here is derived from an EMBL/GenBank/DDBJ whole genome shotgun (WGS) entry which is preliminary data.</text>
</comment>
<protein>
    <submittedName>
        <fullName evidence="7">TraR/DksA family transcriptional regulator</fullName>
    </submittedName>
</protein>
<gene>
    <name evidence="7" type="ORF">I9W95_05430</name>
</gene>
<reference evidence="7 8" key="1">
    <citation type="submission" date="2020-12" db="EMBL/GenBank/DDBJ databases">
        <title>Novel Thalassolituus-related marine hydrocarbonoclastic bacteria mediated algae-derived hydrocarbons mineralization in twilight zone of the northern South China Sea.</title>
        <authorList>
            <person name="Dong C."/>
        </authorList>
    </citation>
    <scope>NUCLEOTIDE SEQUENCE [LARGE SCALE GENOMIC DNA]</scope>
    <source>
        <strain evidence="7 8">IMCC1826</strain>
    </source>
</reference>
<evidence type="ECO:0000256" key="2">
    <source>
        <dbReference type="ARBA" id="ARBA00022771"/>
    </source>
</evidence>
<dbReference type="InterPro" id="IPR020458">
    <property type="entry name" value="Znf_DskA_TraR_CS"/>
</dbReference>
<dbReference type="PANTHER" id="PTHR33823:SF4">
    <property type="entry name" value="GENERAL STRESS PROTEIN 16O"/>
    <property type="match status" value="1"/>
</dbReference>
<dbReference type="SUPFAM" id="SSF109635">
    <property type="entry name" value="DnaK suppressor protein DksA, alpha-hairpin domain"/>
    <property type="match status" value="1"/>
</dbReference>
<name>A0ABS7ZR35_9GAMM</name>
<dbReference type="InterPro" id="IPR000962">
    <property type="entry name" value="Znf_DskA_TraR"/>
</dbReference>
<evidence type="ECO:0000313" key="8">
    <source>
        <dbReference type="Proteomes" id="UP000714380"/>
    </source>
</evidence>
<dbReference type="InterPro" id="IPR037187">
    <property type="entry name" value="DnaK_N"/>
</dbReference>
<dbReference type="SUPFAM" id="SSF57716">
    <property type="entry name" value="Glucocorticoid receptor-like (DNA-binding domain)"/>
    <property type="match status" value="1"/>
</dbReference>
<keyword evidence="2" id="KW-0863">Zinc-finger</keyword>
<dbReference type="PROSITE" id="PS51128">
    <property type="entry name" value="ZF_DKSA_2"/>
    <property type="match status" value="1"/>
</dbReference>
<dbReference type="Pfam" id="PF21173">
    <property type="entry name" value="DksA-like_N"/>
    <property type="match status" value="1"/>
</dbReference>
<evidence type="ECO:0000259" key="5">
    <source>
        <dbReference type="Pfam" id="PF01258"/>
    </source>
</evidence>
<dbReference type="Proteomes" id="UP000714380">
    <property type="component" value="Unassembled WGS sequence"/>
</dbReference>
<evidence type="ECO:0000256" key="3">
    <source>
        <dbReference type="ARBA" id="ARBA00022833"/>
    </source>
</evidence>
<evidence type="ECO:0000256" key="1">
    <source>
        <dbReference type="ARBA" id="ARBA00022723"/>
    </source>
</evidence>
<accession>A0ABS7ZR35</accession>
<keyword evidence="1" id="KW-0479">Metal-binding</keyword>
<dbReference type="Pfam" id="PF01258">
    <property type="entry name" value="zf-dskA_traR"/>
    <property type="match status" value="1"/>
</dbReference>
<keyword evidence="3" id="KW-0862">Zinc</keyword>
<dbReference type="InterPro" id="IPR048487">
    <property type="entry name" value="DksA-like_N"/>
</dbReference>
<evidence type="ECO:0000256" key="4">
    <source>
        <dbReference type="PROSITE-ProRule" id="PRU00510"/>
    </source>
</evidence>
<evidence type="ECO:0000313" key="7">
    <source>
        <dbReference type="EMBL" id="MCA6063045.1"/>
    </source>
</evidence>
<dbReference type="RefSeq" id="WP_225672648.1">
    <property type="nucleotide sequence ID" value="NZ_JAEDAH010000023.1"/>
</dbReference>
<proteinExistence type="predicted"/>
<sequence>MNLSHIRQTLTERKAMLEARANKTERDASHRDEPVSADFAEQAVERENDDVLRAIAAESKHEVEQINAALARLDAGTYGECSECGESISEQRLQAVPYSTLCLNCAASHE</sequence>
<dbReference type="PROSITE" id="PS01102">
    <property type="entry name" value="ZF_DKSA_1"/>
    <property type="match status" value="1"/>
</dbReference>
<organism evidence="7 8">
    <name type="scientific">Thalassolituus marinus</name>
    <dbReference type="NCBI Taxonomy" id="671053"/>
    <lineage>
        <taxon>Bacteria</taxon>
        <taxon>Pseudomonadati</taxon>
        <taxon>Pseudomonadota</taxon>
        <taxon>Gammaproteobacteria</taxon>
        <taxon>Oceanospirillales</taxon>
        <taxon>Oceanospirillaceae</taxon>
        <taxon>Thalassolituus</taxon>
    </lineage>
</organism>
<feature type="domain" description="DnaK suppressor protein-like N-terminal" evidence="6">
    <location>
        <begin position="7"/>
        <end position="73"/>
    </location>
</feature>
<dbReference type="EMBL" id="JAEDAH010000023">
    <property type="protein sequence ID" value="MCA6063045.1"/>
    <property type="molecule type" value="Genomic_DNA"/>
</dbReference>
<feature type="domain" description="Zinc finger DksA/TraR C4-type" evidence="5">
    <location>
        <begin position="76"/>
        <end position="110"/>
    </location>
</feature>